<sequence length="172" mass="19063">MKKEEKKVIIDSLTEQVNEYKHLYVTDIAGLDAVATQALRRACFDANIKLIQVKNTLLKKALENANNNYEEIFVSLKGSSAVMLCETGNAPAKLIKEFRKDKDKPAFKAAFVEECAYVGENQLDALINIKSKEELIGDIILMLQSPMQNVISALQSGQNTIAGVVKTLSEKE</sequence>
<comment type="function">
    <text evidence="1">Forms part of the ribosomal stalk, playing a central role in the interaction of the ribosome with GTP-bound translation factors.</text>
</comment>
<reference evidence="8 10" key="1">
    <citation type="submission" date="2014-07" db="EMBL/GenBank/DDBJ databases">
        <title>Porphyromonadaceae bacterium OUH 308042 = ATCC BAA-2681 = DSM 28342 draft genome.</title>
        <authorList>
            <person name="Sydenham T.V."/>
            <person name="Hasman H."/>
            <person name="Justensen U.S."/>
        </authorList>
    </citation>
    <scope>NUCLEOTIDE SEQUENCE [LARGE SCALE GENOMIC DNA]</scope>
    <source>
        <strain evidence="8 10">OUH 308042</strain>
    </source>
</reference>
<evidence type="ECO:0000256" key="2">
    <source>
        <dbReference type="ARBA" id="ARBA00008889"/>
    </source>
</evidence>
<protein>
    <recommendedName>
        <fullName evidence="5">Large ribosomal subunit protein uL10</fullName>
    </recommendedName>
    <alternativeName>
        <fullName evidence="6">50S ribosomal protein L10</fullName>
    </alternativeName>
</protein>
<evidence type="ECO:0000256" key="4">
    <source>
        <dbReference type="ARBA" id="ARBA00023274"/>
    </source>
</evidence>
<evidence type="ECO:0000256" key="6">
    <source>
        <dbReference type="ARBA" id="ARBA00035502"/>
    </source>
</evidence>
<dbReference type="SUPFAM" id="SSF160369">
    <property type="entry name" value="Ribosomal protein L10-like"/>
    <property type="match status" value="1"/>
</dbReference>
<comment type="caution">
    <text evidence="8">The sequence shown here is derived from an EMBL/GenBank/DDBJ whole genome shotgun (WGS) entry which is preliminary data.</text>
</comment>
<name>A0A0C3REA8_9PORP</name>
<accession>A0A0C3REA8</accession>
<keyword evidence="10" id="KW-1185">Reference proteome</keyword>
<dbReference type="CDD" id="cd05797">
    <property type="entry name" value="Ribosomal_L10"/>
    <property type="match status" value="1"/>
</dbReference>
<dbReference type="AlphaFoldDB" id="A0A0C3REA8"/>
<dbReference type="Gene3D" id="3.30.70.1730">
    <property type="match status" value="1"/>
</dbReference>
<evidence type="ECO:0000313" key="8">
    <source>
        <dbReference type="EMBL" id="KIO44781.1"/>
    </source>
</evidence>
<dbReference type="EMBL" id="JPIU01000038">
    <property type="protein sequence ID" value="KIO44781.1"/>
    <property type="molecule type" value="Genomic_DNA"/>
</dbReference>
<dbReference type="EMBL" id="JPIT01000032">
    <property type="protein sequence ID" value="KIO43066.1"/>
    <property type="molecule type" value="Genomic_DNA"/>
</dbReference>
<dbReference type="Proteomes" id="UP000031980">
    <property type="component" value="Unassembled WGS sequence"/>
</dbReference>
<keyword evidence="3 8" id="KW-0689">Ribosomal protein</keyword>
<evidence type="ECO:0000256" key="3">
    <source>
        <dbReference type="ARBA" id="ARBA00022980"/>
    </source>
</evidence>
<dbReference type="OrthoDB" id="1523686at2"/>
<gene>
    <name evidence="8" type="ORF">BA92_07075</name>
    <name evidence="7" type="ORF">IE90_12675</name>
</gene>
<dbReference type="InterPro" id="IPR001790">
    <property type="entry name" value="Ribosomal_uL10"/>
</dbReference>
<reference evidence="7 9" key="2">
    <citation type="submission" date="2014-07" db="EMBL/GenBank/DDBJ databases">
        <title>Porphyromonadaceae bacterium OUH 334697 = ATCC BAA-2682 = DSM 28341 draft genome.</title>
        <authorList>
            <person name="Sydenham T.V."/>
            <person name="Hasman H."/>
            <person name="Justesen U.S."/>
        </authorList>
    </citation>
    <scope>NUCLEOTIDE SEQUENCE [LARGE SCALE GENOMIC DNA]</scope>
    <source>
        <strain evidence="7 9">OUH 334697</strain>
    </source>
</reference>
<dbReference type="GO" id="GO:1990904">
    <property type="term" value="C:ribonucleoprotein complex"/>
    <property type="evidence" value="ECO:0007669"/>
    <property type="project" value="UniProtKB-KW"/>
</dbReference>
<organism evidence="8 10">
    <name type="scientific">Sanguibacteroides justesenii</name>
    <dbReference type="NCBI Taxonomy" id="1547597"/>
    <lineage>
        <taxon>Bacteria</taxon>
        <taxon>Pseudomonadati</taxon>
        <taxon>Bacteroidota</taxon>
        <taxon>Bacteroidia</taxon>
        <taxon>Bacteroidales</taxon>
        <taxon>Porphyromonadaceae</taxon>
        <taxon>Sanguibacteroides</taxon>
    </lineage>
</organism>
<dbReference type="InterPro" id="IPR047865">
    <property type="entry name" value="Ribosomal_uL10_bac_type"/>
</dbReference>
<dbReference type="Pfam" id="PF00466">
    <property type="entry name" value="Ribosomal_L10"/>
    <property type="match status" value="1"/>
</dbReference>
<evidence type="ECO:0000256" key="5">
    <source>
        <dbReference type="ARBA" id="ARBA00035202"/>
    </source>
</evidence>
<dbReference type="Proteomes" id="UP000031937">
    <property type="component" value="Unassembled WGS sequence"/>
</dbReference>
<dbReference type="PANTHER" id="PTHR11560">
    <property type="entry name" value="39S RIBOSOMAL PROTEIN L10, MITOCHONDRIAL"/>
    <property type="match status" value="1"/>
</dbReference>
<evidence type="ECO:0000256" key="1">
    <source>
        <dbReference type="ARBA" id="ARBA00002633"/>
    </source>
</evidence>
<evidence type="ECO:0000313" key="10">
    <source>
        <dbReference type="Proteomes" id="UP000031980"/>
    </source>
</evidence>
<dbReference type="InterPro" id="IPR043141">
    <property type="entry name" value="Ribosomal_uL10-like_sf"/>
</dbReference>
<proteinExistence type="inferred from homology"/>
<keyword evidence="4" id="KW-0687">Ribonucleoprotein</keyword>
<comment type="similarity">
    <text evidence="2">Belongs to the universal ribosomal protein uL10 family.</text>
</comment>
<evidence type="ECO:0000313" key="7">
    <source>
        <dbReference type="EMBL" id="KIO43066.1"/>
    </source>
</evidence>
<evidence type="ECO:0000313" key="9">
    <source>
        <dbReference type="Proteomes" id="UP000031937"/>
    </source>
</evidence>
<dbReference type="GO" id="GO:0005840">
    <property type="term" value="C:ribosome"/>
    <property type="evidence" value="ECO:0007669"/>
    <property type="project" value="UniProtKB-KW"/>
</dbReference>
<dbReference type="RefSeq" id="WP_041504193.1">
    <property type="nucleotide sequence ID" value="NZ_JPIT01000032.1"/>
</dbReference>
<dbReference type="NCBIfam" id="NF000955">
    <property type="entry name" value="PRK00099.1-1"/>
    <property type="match status" value="1"/>
</dbReference>